<dbReference type="GO" id="GO:0005634">
    <property type="term" value="C:nucleus"/>
    <property type="evidence" value="ECO:0007669"/>
    <property type="project" value="UniProtKB-SubCell"/>
</dbReference>
<name>A0A0K2TU26_LEPSM</name>
<feature type="domain" description="Myb-like" evidence="2">
    <location>
        <begin position="118"/>
        <end position="171"/>
    </location>
</feature>
<evidence type="ECO:0000259" key="2">
    <source>
        <dbReference type="PROSITE" id="PS50090"/>
    </source>
</evidence>
<dbReference type="InterPro" id="IPR009057">
    <property type="entry name" value="Homeodomain-like_sf"/>
</dbReference>
<dbReference type="CDD" id="cd00167">
    <property type="entry name" value="SANT"/>
    <property type="match status" value="2"/>
</dbReference>
<reference evidence="4" key="1">
    <citation type="submission" date="2014-05" db="EMBL/GenBank/DDBJ databases">
        <authorList>
            <person name="Chronopoulou M."/>
        </authorList>
    </citation>
    <scope>NUCLEOTIDE SEQUENCE</scope>
    <source>
        <tissue evidence="4">Whole organism</tissue>
    </source>
</reference>
<accession>A0A0K2TU26</accession>
<proteinExistence type="predicted"/>
<dbReference type="SUPFAM" id="SSF46689">
    <property type="entry name" value="Homeodomain-like"/>
    <property type="match status" value="2"/>
</dbReference>
<dbReference type="AlphaFoldDB" id="A0A0K2TU26"/>
<evidence type="ECO:0000313" key="4">
    <source>
        <dbReference type="EMBL" id="CDW29509.1"/>
    </source>
</evidence>
<evidence type="ECO:0000256" key="1">
    <source>
        <dbReference type="ARBA" id="ARBA00004123"/>
    </source>
</evidence>
<dbReference type="Gene3D" id="1.10.10.60">
    <property type="entry name" value="Homeodomain-like"/>
    <property type="match status" value="2"/>
</dbReference>
<protein>
    <submittedName>
        <fullName evidence="4">Uncharacterized protein</fullName>
    </submittedName>
</protein>
<dbReference type="SMART" id="SM00717">
    <property type="entry name" value="SANT"/>
    <property type="match status" value="3"/>
</dbReference>
<sequence>MKENNIPTGHFKLEESNSIIKNWNELSDRSNNRYKKHILGIYLGKDIDRHGLASYEIWRRICFKRRMSRFSKEEEELILKRVEELGKSSQAFQVISKELGRFYSVSVKNRYKQLTQKSPMYRRGPFTQEEDDFILAEIDKLGENAKAFNEVALKIGRRHSRNIKFRYYKLKYSTVAEPKKDFTPAEQEELIKLILNEYPNTELKYIKPTDAFFTDLYKKFKRDSSILEKHWLKVILPALLSHELGLSNQNWQIPLIQILLTWTKESKIRMARDLDYMELLELFPGQTKQSIQYFLTIMSRNIIKKVGRKDLSFQEILENAVRLNYSARSPLISTVIRNDILVDIYENIKKSKQIKKC</sequence>
<dbReference type="PROSITE" id="PS50090">
    <property type="entry name" value="MYB_LIKE"/>
    <property type="match status" value="1"/>
</dbReference>
<comment type="subcellular location">
    <subcellularLocation>
        <location evidence="1">Nucleus</location>
    </subcellularLocation>
</comment>
<dbReference type="InterPro" id="IPR001005">
    <property type="entry name" value="SANT/Myb"/>
</dbReference>
<dbReference type="PROSITE" id="PS51294">
    <property type="entry name" value="HTH_MYB"/>
    <property type="match status" value="1"/>
</dbReference>
<dbReference type="OrthoDB" id="10629538at2759"/>
<dbReference type="Pfam" id="PF13921">
    <property type="entry name" value="Myb_DNA-bind_6"/>
    <property type="match status" value="1"/>
</dbReference>
<organism evidence="4">
    <name type="scientific">Lepeophtheirus salmonis</name>
    <name type="common">Salmon louse</name>
    <name type="synonym">Caligus salmonis</name>
    <dbReference type="NCBI Taxonomy" id="72036"/>
    <lineage>
        <taxon>Eukaryota</taxon>
        <taxon>Metazoa</taxon>
        <taxon>Ecdysozoa</taxon>
        <taxon>Arthropoda</taxon>
        <taxon>Crustacea</taxon>
        <taxon>Multicrustacea</taxon>
        <taxon>Hexanauplia</taxon>
        <taxon>Copepoda</taxon>
        <taxon>Siphonostomatoida</taxon>
        <taxon>Caligidae</taxon>
        <taxon>Lepeophtheirus</taxon>
    </lineage>
</organism>
<evidence type="ECO:0000259" key="3">
    <source>
        <dbReference type="PROSITE" id="PS51294"/>
    </source>
</evidence>
<dbReference type="InterPro" id="IPR017930">
    <property type="entry name" value="Myb_dom"/>
</dbReference>
<feature type="domain" description="HTH myb-type" evidence="3">
    <location>
        <begin position="118"/>
        <end position="175"/>
    </location>
</feature>
<dbReference type="EMBL" id="HACA01012148">
    <property type="protein sequence ID" value="CDW29509.1"/>
    <property type="molecule type" value="Transcribed_RNA"/>
</dbReference>